<dbReference type="Pfam" id="PF20168">
    <property type="entry name" value="PDS5"/>
    <property type="match status" value="1"/>
</dbReference>
<dbReference type="Pfam" id="PF05278">
    <property type="entry name" value="PEARLI-4"/>
    <property type="match status" value="1"/>
</dbReference>
<accession>A0A2U1P880</accession>
<dbReference type="GO" id="GO:0007064">
    <property type="term" value="P:mitotic sister chromatid cohesion"/>
    <property type="evidence" value="ECO:0007669"/>
    <property type="project" value="InterPro"/>
</dbReference>
<comment type="subcellular location">
    <subcellularLocation>
        <location evidence="1">Nucleus</location>
    </subcellularLocation>
</comment>
<reference evidence="7 8" key="1">
    <citation type="journal article" date="2018" name="Mol. Plant">
        <title>The genome of Artemisia annua provides insight into the evolution of Asteraceae family and artemisinin biosynthesis.</title>
        <authorList>
            <person name="Shen Q."/>
            <person name="Zhang L."/>
            <person name="Liao Z."/>
            <person name="Wang S."/>
            <person name="Yan T."/>
            <person name="Shi P."/>
            <person name="Liu M."/>
            <person name="Fu X."/>
            <person name="Pan Q."/>
            <person name="Wang Y."/>
            <person name="Lv Z."/>
            <person name="Lu X."/>
            <person name="Zhang F."/>
            <person name="Jiang W."/>
            <person name="Ma Y."/>
            <person name="Chen M."/>
            <person name="Hao X."/>
            <person name="Li L."/>
            <person name="Tang Y."/>
            <person name="Lv G."/>
            <person name="Zhou Y."/>
            <person name="Sun X."/>
            <person name="Brodelius P.E."/>
            <person name="Rose J.K.C."/>
            <person name="Tang K."/>
        </authorList>
    </citation>
    <scope>NUCLEOTIDE SEQUENCE [LARGE SCALE GENOMIC DNA]</scope>
    <source>
        <strain evidence="8">cv. Huhao1</strain>
        <tissue evidence="7">Leaf</tissue>
    </source>
</reference>
<dbReference type="AlphaFoldDB" id="A0A2U1P880"/>
<keyword evidence="8" id="KW-1185">Reference proteome</keyword>
<dbReference type="PANTHER" id="PTHR12663">
    <property type="entry name" value="ANDROGEN INDUCED INHIBITOR OF PROLIFERATION AS3 / PDS5-RELATED"/>
    <property type="match status" value="1"/>
</dbReference>
<evidence type="ECO:0000256" key="6">
    <source>
        <dbReference type="SAM" id="MobiDB-lite"/>
    </source>
</evidence>
<sequence>MSYHSANNKNKLQFQLMDAGNKLFHLSSSTVEIVSVLMPTLYPYTKEYRSRPAKYKKKAKNANNKNKLQFQLMDAGNKLFHLSSSTVEIVSVLMQMEKVLSRVQHPPSKAMVKVLHPIIQALIAEKLVRHPDVNVNISVVCCICEIIRIMAPNAPYNHEHMKDFFEVLVTSFEKQSSAPGGYCGKLTKVLEIFRKARLPVMMLDVHVEELVGRLFKQFLSSADSNISATVLEMEKIMTMIIEESKKLAFDLEALIIATLDKIDSPVCWQLGEKVLLNCAAKLQPRLPDLEAKETIPSTSETSNLMNDTTHRIKVECEKSIDTDRANLQGHHTEDGKKKVSSDDPPMPSKSVTEVKGKRKRNNEQLLPFASGNYSSMAVGCGSVLRILPKSAYSWTREDGKKKVLSNDPPVPSKSVTEVTGKHKRNNEQGAPKNSMTRMIQQGEPKNSMAHITPQRVPRKVLYSMTHVQGYKVKKINAPILEAIFKKHGDIASDCVVKTASVRESILEVVCGVVRRIQNNDVATIVSDMDKIEMQVLDAEATNMKVAWLRAHLEAIRKRTAAKRKSTLIVKMKANTTLVKRAAKTDLEERRMELRTAQERFEKAEKCVKVLDLVEMKLNDNFMESEAEKDSWPEQPIL</sequence>
<evidence type="ECO:0000256" key="1">
    <source>
        <dbReference type="ARBA" id="ARBA00004123"/>
    </source>
</evidence>
<feature type="coiled-coil region" evidence="5">
    <location>
        <begin position="579"/>
        <end position="606"/>
    </location>
</feature>
<comment type="caution">
    <text evidence="7">The sequence shown here is derived from an EMBL/GenBank/DDBJ whole genome shotgun (WGS) entry which is preliminary data.</text>
</comment>
<dbReference type="STRING" id="35608.A0A2U1P880"/>
<dbReference type="InterPro" id="IPR007942">
    <property type="entry name" value="PLipase-like"/>
</dbReference>
<dbReference type="OrthoDB" id="200660at2759"/>
<dbReference type="GO" id="GO:0006281">
    <property type="term" value="P:DNA repair"/>
    <property type="evidence" value="ECO:0007669"/>
    <property type="project" value="UniProtKB-KW"/>
</dbReference>
<evidence type="ECO:0000256" key="2">
    <source>
        <dbReference type="ARBA" id="ARBA00022763"/>
    </source>
</evidence>
<keyword evidence="2" id="KW-0227">DNA damage</keyword>
<dbReference type="InterPro" id="IPR039776">
    <property type="entry name" value="Pds5"/>
</dbReference>
<feature type="region of interest" description="Disordered" evidence="6">
    <location>
        <begin position="400"/>
        <end position="434"/>
    </location>
</feature>
<feature type="region of interest" description="Disordered" evidence="6">
    <location>
        <begin position="319"/>
        <end position="360"/>
    </location>
</feature>
<evidence type="ECO:0000256" key="4">
    <source>
        <dbReference type="ARBA" id="ARBA00023242"/>
    </source>
</evidence>
<keyword evidence="4" id="KW-0539">Nucleus</keyword>
<dbReference type="GO" id="GO:0005634">
    <property type="term" value="C:nucleus"/>
    <property type="evidence" value="ECO:0007669"/>
    <property type="project" value="UniProtKB-SubCell"/>
</dbReference>
<evidence type="ECO:0000256" key="3">
    <source>
        <dbReference type="ARBA" id="ARBA00023204"/>
    </source>
</evidence>
<proteinExistence type="predicted"/>
<keyword evidence="3" id="KW-0234">DNA repair</keyword>
<dbReference type="EMBL" id="PKPP01001529">
    <property type="protein sequence ID" value="PWA81952.1"/>
    <property type="molecule type" value="Genomic_DNA"/>
</dbReference>
<feature type="compositionally biased region" description="Basic and acidic residues" evidence="6">
    <location>
        <begin position="319"/>
        <end position="341"/>
    </location>
</feature>
<evidence type="ECO:0000313" key="7">
    <source>
        <dbReference type="EMBL" id="PWA81952.1"/>
    </source>
</evidence>
<organism evidence="7 8">
    <name type="scientific">Artemisia annua</name>
    <name type="common">Sweet wormwood</name>
    <dbReference type="NCBI Taxonomy" id="35608"/>
    <lineage>
        <taxon>Eukaryota</taxon>
        <taxon>Viridiplantae</taxon>
        <taxon>Streptophyta</taxon>
        <taxon>Embryophyta</taxon>
        <taxon>Tracheophyta</taxon>
        <taxon>Spermatophyta</taxon>
        <taxon>Magnoliopsida</taxon>
        <taxon>eudicotyledons</taxon>
        <taxon>Gunneridae</taxon>
        <taxon>Pentapetalae</taxon>
        <taxon>asterids</taxon>
        <taxon>campanulids</taxon>
        <taxon>Asterales</taxon>
        <taxon>Asteraceae</taxon>
        <taxon>Asteroideae</taxon>
        <taxon>Anthemideae</taxon>
        <taxon>Artemisiinae</taxon>
        <taxon>Artemisia</taxon>
    </lineage>
</organism>
<dbReference type="Proteomes" id="UP000245207">
    <property type="component" value="Unassembled WGS sequence"/>
</dbReference>
<keyword evidence="5" id="KW-0175">Coiled coil</keyword>
<gene>
    <name evidence="7" type="ORF">CTI12_AA183570</name>
</gene>
<protein>
    <submittedName>
        <fullName evidence="7">Phospholipase-like protein</fullName>
    </submittedName>
</protein>
<name>A0A2U1P880_ARTAN</name>
<evidence type="ECO:0000256" key="5">
    <source>
        <dbReference type="SAM" id="Coils"/>
    </source>
</evidence>
<dbReference type="PANTHER" id="PTHR12663:SF63">
    <property type="entry name" value="PHOSPHOLIPASE-LIKE PROTEIN-RELATED"/>
    <property type="match status" value="1"/>
</dbReference>
<evidence type="ECO:0000313" key="8">
    <source>
        <dbReference type="Proteomes" id="UP000245207"/>
    </source>
</evidence>